<dbReference type="InterPro" id="IPR011701">
    <property type="entry name" value="MFS"/>
</dbReference>
<dbReference type="Proteomes" id="UP000594118">
    <property type="component" value="Chromosome"/>
</dbReference>
<feature type="transmembrane region" description="Helical" evidence="7">
    <location>
        <begin position="307"/>
        <end position="330"/>
    </location>
</feature>
<evidence type="ECO:0000313" key="10">
    <source>
        <dbReference type="Proteomes" id="UP000594118"/>
    </source>
</evidence>
<keyword evidence="4 7" id="KW-0812">Transmembrane</keyword>
<evidence type="ECO:0000313" key="9">
    <source>
        <dbReference type="EMBL" id="QOL80729.1"/>
    </source>
</evidence>
<dbReference type="PANTHER" id="PTHR23517:SF13">
    <property type="entry name" value="MAJOR FACILITATOR SUPERFAMILY MFS_1"/>
    <property type="match status" value="1"/>
</dbReference>
<name>A0A7L9WKF7_9RHOB</name>
<dbReference type="InterPro" id="IPR050171">
    <property type="entry name" value="MFS_Transporters"/>
</dbReference>
<dbReference type="GO" id="GO:0022857">
    <property type="term" value="F:transmembrane transporter activity"/>
    <property type="evidence" value="ECO:0007669"/>
    <property type="project" value="InterPro"/>
</dbReference>
<evidence type="ECO:0000256" key="1">
    <source>
        <dbReference type="ARBA" id="ARBA00004651"/>
    </source>
</evidence>
<keyword evidence="10" id="KW-1185">Reference proteome</keyword>
<organism evidence="9 10">
    <name type="scientific">Pseudooceanicola spongiae</name>
    <dbReference type="NCBI Taxonomy" id="2613965"/>
    <lineage>
        <taxon>Bacteria</taxon>
        <taxon>Pseudomonadati</taxon>
        <taxon>Pseudomonadota</taxon>
        <taxon>Alphaproteobacteria</taxon>
        <taxon>Rhodobacterales</taxon>
        <taxon>Paracoccaceae</taxon>
        <taxon>Pseudooceanicola</taxon>
    </lineage>
</organism>
<dbReference type="AlphaFoldDB" id="A0A7L9WKF7"/>
<evidence type="ECO:0000256" key="4">
    <source>
        <dbReference type="ARBA" id="ARBA00022692"/>
    </source>
</evidence>
<feature type="transmembrane region" description="Helical" evidence="7">
    <location>
        <begin position="224"/>
        <end position="247"/>
    </location>
</feature>
<dbReference type="PROSITE" id="PS50850">
    <property type="entry name" value="MFS"/>
    <property type="match status" value="1"/>
</dbReference>
<evidence type="ECO:0000256" key="2">
    <source>
        <dbReference type="ARBA" id="ARBA00022448"/>
    </source>
</evidence>
<dbReference type="EMBL" id="CP045201">
    <property type="protein sequence ID" value="QOL80729.1"/>
    <property type="molecule type" value="Genomic_DNA"/>
</dbReference>
<evidence type="ECO:0000256" key="6">
    <source>
        <dbReference type="ARBA" id="ARBA00023136"/>
    </source>
</evidence>
<feature type="transmembrane region" description="Helical" evidence="7">
    <location>
        <begin position="281"/>
        <end position="301"/>
    </location>
</feature>
<feature type="transmembrane region" description="Helical" evidence="7">
    <location>
        <begin position="81"/>
        <end position="99"/>
    </location>
</feature>
<dbReference type="RefSeq" id="WP_193083050.1">
    <property type="nucleotide sequence ID" value="NZ_CP045201.1"/>
</dbReference>
<dbReference type="GO" id="GO:0005886">
    <property type="term" value="C:plasma membrane"/>
    <property type="evidence" value="ECO:0007669"/>
    <property type="project" value="UniProtKB-SubCell"/>
</dbReference>
<dbReference type="InterPro" id="IPR020846">
    <property type="entry name" value="MFS_dom"/>
</dbReference>
<proteinExistence type="predicted"/>
<protein>
    <submittedName>
        <fullName evidence="9">MFS transporter</fullName>
    </submittedName>
</protein>
<dbReference type="KEGG" id="pshq:F3W81_07830"/>
<dbReference type="Gene3D" id="1.20.1250.20">
    <property type="entry name" value="MFS general substrate transporter like domains"/>
    <property type="match status" value="1"/>
</dbReference>
<dbReference type="PANTHER" id="PTHR23517">
    <property type="entry name" value="RESISTANCE PROTEIN MDTM, PUTATIVE-RELATED-RELATED"/>
    <property type="match status" value="1"/>
</dbReference>
<keyword evidence="6 7" id="KW-0472">Membrane</keyword>
<dbReference type="InterPro" id="IPR036259">
    <property type="entry name" value="MFS_trans_sf"/>
</dbReference>
<feature type="transmembrane region" description="Helical" evidence="7">
    <location>
        <begin position="370"/>
        <end position="391"/>
    </location>
</feature>
<keyword evidence="5 7" id="KW-1133">Transmembrane helix</keyword>
<feature type="transmembrane region" description="Helical" evidence="7">
    <location>
        <begin position="49"/>
        <end position="69"/>
    </location>
</feature>
<keyword evidence="3" id="KW-1003">Cell membrane</keyword>
<feature type="domain" description="Major facilitator superfamily (MFS) profile" evidence="8">
    <location>
        <begin position="15"/>
        <end position="398"/>
    </location>
</feature>
<evidence type="ECO:0000256" key="7">
    <source>
        <dbReference type="SAM" id="Phobius"/>
    </source>
</evidence>
<feature type="transmembrane region" description="Helical" evidence="7">
    <location>
        <begin position="173"/>
        <end position="190"/>
    </location>
</feature>
<reference evidence="9 10" key="1">
    <citation type="submission" date="2019-10" db="EMBL/GenBank/DDBJ databases">
        <title>Pseudopuniceibacterium sp. HQ09 islated from Antarctica.</title>
        <authorList>
            <person name="Liao L."/>
            <person name="Su S."/>
            <person name="Chen B."/>
            <person name="Yu Y."/>
        </authorList>
    </citation>
    <scope>NUCLEOTIDE SEQUENCE [LARGE SCALE GENOMIC DNA]</scope>
    <source>
        <strain evidence="9 10">HQ09</strain>
    </source>
</reference>
<feature type="transmembrane region" description="Helical" evidence="7">
    <location>
        <begin position="253"/>
        <end position="274"/>
    </location>
</feature>
<dbReference type="Pfam" id="PF07690">
    <property type="entry name" value="MFS_1"/>
    <property type="match status" value="1"/>
</dbReference>
<feature type="transmembrane region" description="Helical" evidence="7">
    <location>
        <begin position="342"/>
        <end position="364"/>
    </location>
</feature>
<accession>A0A7L9WKF7</accession>
<feature type="transmembrane region" description="Helical" evidence="7">
    <location>
        <begin position="105"/>
        <end position="128"/>
    </location>
</feature>
<keyword evidence="2" id="KW-0813">Transport</keyword>
<gene>
    <name evidence="9" type="ORF">F3W81_07830</name>
</gene>
<evidence type="ECO:0000256" key="3">
    <source>
        <dbReference type="ARBA" id="ARBA00022475"/>
    </source>
</evidence>
<evidence type="ECO:0000259" key="8">
    <source>
        <dbReference type="PROSITE" id="PS50850"/>
    </source>
</evidence>
<evidence type="ECO:0000256" key="5">
    <source>
        <dbReference type="ARBA" id="ARBA00022989"/>
    </source>
</evidence>
<sequence length="398" mass="40974">MSATDIRSERVHRTGFYLVLTGVALMMAGASAPSPFYPILQSQIGFSPAVMTGIFAIYTIALLCTLLIAGSLSDHIGRRPVLSGAFAVLAISLVMFWQADTVTALLYARVVQGVASGLLLSTLSAAAVDLEPADKPGSAAIWTSVLPLGGLGIGALASGAILDFSSAAKPEVFGGLIVIYAVLSGLVLLLPETAPRHEGLLSALRPRMGLPKSARTTFLRSAPAVFAGWATGGLYLSLGAPIIAQVFGVTDHLLQALVITLLAGSGSVACFVARHYSARQVTLFGTTALAIGTAMTVLGVIAEVLPFYLGAVIVAGAGFGTCFYGVMRSIIPLATANERGELFSTLFTVSYMAFGVPVVIAGLALPHIGLSLTICIYGGVIILLSAAAGLLRKFGTTE</sequence>
<dbReference type="SUPFAM" id="SSF103473">
    <property type="entry name" value="MFS general substrate transporter"/>
    <property type="match status" value="1"/>
</dbReference>
<comment type="subcellular location">
    <subcellularLocation>
        <location evidence="1">Cell membrane</location>
        <topology evidence="1">Multi-pass membrane protein</topology>
    </subcellularLocation>
</comment>
<feature type="transmembrane region" description="Helical" evidence="7">
    <location>
        <begin position="140"/>
        <end position="161"/>
    </location>
</feature>
<feature type="transmembrane region" description="Helical" evidence="7">
    <location>
        <begin position="16"/>
        <end position="37"/>
    </location>
</feature>